<sequence length="301" mass="33955">MAGISLIIELLRKNPKGNGLALHSTGLYSTTVAATSAAVFGGRRFAYCDVGHTPPLLTASETVSTKEYDIELKPLLSAFHLRPFALTSLRCFLMFYLPLLQSNIEEHANVSLHDLVDEYQDVDYVLPLKITVKQILLETSVVTTRRVLERLAVHHLSQRAAWKLIKDVPMSAMRKANRGMPFYIYFVRVSRTTFRAQFLGYAASWLVQVGIECYRFVRDISKSNEMDDVNVDAIHKERVKILGDRVYYVTVRCCSSLISASIGTGISATLLRPSPGQSVGKNQTTRDVWFMRLVRWFSPCN</sequence>
<dbReference type="Proteomes" id="UP000245207">
    <property type="component" value="Unassembled WGS sequence"/>
</dbReference>
<proteinExistence type="predicted"/>
<accession>A0A2U1N4H6</accession>
<evidence type="ECO:0000313" key="1">
    <source>
        <dbReference type="EMBL" id="PWA68410.1"/>
    </source>
</evidence>
<gene>
    <name evidence="1" type="ORF">CTI12_AA305660</name>
</gene>
<name>A0A2U1N4H6_ARTAN</name>
<reference evidence="1 2" key="1">
    <citation type="journal article" date="2018" name="Mol. Plant">
        <title>The genome of Artemisia annua provides insight into the evolution of Asteraceae family and artemisinin biosynthesis.</title>
        <authorList>
            <person name="Shen Q."/>
            <person name="Zhang L."/>
            <person name="Liao Z."/>
            <person name="Wang S."/>
            <person name="Yan T."/>
            <person name="Shi P."/>
            <person name="Liu M."/>
            <person name="Fu X."/>
            <person name="Pan Q."/>
            <person name="Wang Y."/>
            <person name="Lv Z."/>
            <person name="Lu X."/>
            <person name="Zhang F."/>
            <person name="Jiang W."/>
            <person name="Ma Y."/>
            <person name="Chen M."/>
            <person name="Hao X."/>
            <person name="Li L."/>
            <person name="Tang Y."/>
            <person name="Lv G."/>
            <person name="Zhou Y."/>
            <person name="Sun X."/>
            <person name="Brodelius P.E."/>
            <person name="Rose J.K.C."/>
            <person name="Tang K."/>
        </authorList>
    </citation>
    <scope>NUCLEOTIDE SEQUENCE [LARGE SCALE GENOMIC DNA]</scope>
    <source>
        <strain evidence="2">cv. Huhao1</strain>
        <tissue evidence="1">Leaf</tissue>
    </source>
</reference>
<keyword evidence="2" id="KW-1185">Reference proteome</keyword>
<dbReference type="AlphaFoldDB" id="A0A2U1N4H6"/>
<evidence type="ECO:0000313" key="2">
    <source>
        <dbReference type="Proteomes" id="UP000245207"/>
    </source>
</evidence>
<protein>
    <submittedName>
        <fullName evidence="1">Uncharacterized protein</fullName>
    </submittedName>
</protein>
<dbReference type="OrthoDB" id="1925570at2759"/>
<organism evidence="1 2">
    <name type="scientific">Artemisia annua</name>
    <name type="common">Sweet wormwood</name>
    <dbReference type="NCBI Taxonomy" id="35608"/>
    <lineage>
        <taxon>Eukaryota</taxon>
        <taxon>Viridiplantae</taxon>
        <taxon>Streptophyta</taxon>
        <taxon>Embryophyta</taxon>
        <taxon>Tracheophyta</taxon>
        <taxon>Spermatophyta</taxon>
        <taxon>Magnoliopsida</taxon>
        <taxon>eudicotyledons</taxon>
        <taxon>Gunneridae</taxon>
        <taxon>Pentapetalae</taxon>
        <taxon>asterids</taxon>
        <taxon>campanulids</taxon>
        <taxon>Asterales</taxon>
        <taxon>Asteraceae</taxon>
        <taxon>Asteroideae</taxon>
        <taxon>Anthemideae</taxon>
        <taxon>Artemisiinae</taxon>
        <taxon>Artemisia</taxon>
    </lineage>
</organism>
<dbReference type="PANTHER" id="PTHR36074:SF1">
    <property type="entry name" value="ISOPENTENYL-DIPHOSPHATE DELTA-ISOMERASE"/>
    <property type="match status" value="1"/>
</dbReference>
<comment type="caution">
    <text evidence="1">The sequence shown here is derived from an EMBL/GenBank/DDBJ whole genome shotgun (WGS) entry which is preliminary data.</text>
</comment>
<dbReference type="STRING" id="35608.A0A2U1N4H6"/>
<dbReference type="PANTHER" id="PTHR36074">
    <property type="entry name" value="ISOPENTENYL-DIPHOSPHATE DELTA-ISOMERASE"/>
    <property type="match status" value="1"/>
</dbReference>
<dbReference type="EMBL" id="PKPP01003641">
    <property type="protein sequence ID" value="PWA68410.1"/>
    <property type="molecule type" value="Genomic_DNA"/>
</dbReference>